<dbReference type="Pfam" id="PF01451">
    <property type="entry name" value="LMWPc"/>
    <property type="match status" value="1"/>
</dbReference>
<dbReference type="PANTHER" id="PTHR43428:SF1">
    <property type="entry name" value="ARSENATE REDUCTASE"/>
    <property type="match status" value="1"/>
</dbReference>
<dbReference type="RefSeq" id="WP_072706447.1">
    <property type="nucleotide sequence ID" value="NZ_FMJB01000049.1"/>
</dbReference>
<evidence type="ECO:0000259" key="2">
    <source>
        <dbReference type="SMART" id="SM00226"/>
    </source>
</evidence>
<organism evidence="3 4">
    <name type="scientific">Donghicola eburneus</name>
    <dbReference type="NCBI Taxonomy" id="393278"/>
    <lineage>
        <taxon>Bacteria</taxon>
        <taxon>Pseudomonadati</taxon>
        <taxon>Pseudomonadota</taxon>
        <taxon>Alphaproteobacteria</taxon>
        <taxon>Rhodobacterales</taxon>
        <taxon>Roseobacteraceae</taxon>
        <taxon>Donghicola</taxon>
    </lineage>
</organism>
<dbReference type="AlphaFoldDB" id="A0A1M4N189"/>
<evidence type="ECO:0000256" key="1">
    <source>
        <dbReference type="ARBA" id="ARBA00022849"/>
    </source>
</evidence>
<evidence type="ECO:0000313" key="4">
    <source>
        <dbReference type="Proteomes" id="UP000184085"/>
    </source>
</evidence>
<keyword evidence="4" id="KW-1185">Reference proteome</keyword>
<proteinExistence type="predicted"/>
<dbReference type="PANTHER" id="PTHR43428">
    <property type="entry name" value="ARSENATE REDUCTASE"/>
    <property type="match status" value="1"/>
</dbReference>
<reference evidence="4" key="1">
    <citation type="submission" date="2016-09" db="EMBL/GenBank/DDBJ databases">
        <authorList>
            <person name="Wibberg D."/>
        </authorList>
    </citation>
    <scope>NUCLEOTIDE SEQUENCE [LARGE SCALE GENOMIC DNA]</scope>
</reference>
<evidence type="ECO:0000313" key="3">
    <source>
        <dbReference type="EMBL" id="SCM67804.1"/>
    </source>
</evidence>
<feature type="domain" description="Phosphotyrosine protein phosphatase I" evidence="2">
    <location>
        <begin position="1"/>
        <end position="131"/>
    </location>
</feature>
<accession>A0A1M4N189</accession>
<dbReference type="Gene3D" id="3.40.50.2300">
    <property type="match status" value="1"/>
</dbReference>
<name>A0A1M4N189_9RHOB</name>
<dbReference type="Proteomes" id="UP000184085">
    <property type="component" value="Unassembled WGS sequence"/>
</dbReference>
<sequence length="151" mass="16302">MNILVLCAGNDARSILLESILNDLSPQRMTAYSAGPAPAESVPPAVLSLLEAQDQATADLEPKSWDAFTGVDAVPVDMVISLCDLSAYKAPKWPAGTPRGVWLTPDPVTEEAPLDQVYEILLRRAKAFLKHSFEIMDEGEANAALKRIGKL</sequence>
<dbReference type="GO" id="GO:0046685">
    <property type="term" value="P:response to arsenic-containing substance"/>
    <property type="evidence" value="ECO:0007669"/>
    <property type="project" value="UniProtKB-KW"/>
</dbReference>
<dbReference type="EMBL" id="FMJB01000049">
    <property type="protein sequence ID" value="SCM67804.1"/>
    <property type="molecule type" value="Genomic_DNA"/>
</dbReference>
<gene>
    <name evidence="3" type="ORF">KARMA_2010</name>
</gene>
<dbReference type="SMART" id="SM00226">
    <property type="entry name" value="LMWPc"/>
    <property type="match status" value="1"/>
</dbReference>
<dbReference type="InterPro" id="IPR023485">
    <property type="entry name" value="Ptyr_pPase"/>
</dbReference>
<dbReference type="InterPro" id="IPR036196">
    <property type="entry name" value="Ptyr_pPase_sf"/>
</dbReference>
<keyword evidence="1" id="KW-0059">Arsenical resistance</keyword>
<protein>
    <submittedName>
        <fullName evidence="3">Arsenate reductase</fullName>
    </submittedName>
</protein>
<dbReference type="SUPFAM" id="SSF52788">
    <property type="entry name" value="Phosphotyrosine protein phosphatases I"/>
    <property type="match status" value="1"/>
</dbReference>